<name>A0ABS2TSJ6_9ACTN</name>
<protein>
    <submittedName>
        <fullName evidence="2">Uncharacterized protein</fullName>
    </submittedName>
</protein>
<proteinExistence type="predicted"/>
<evidence type="ECO:0000313" key="2">
    <source>
        <dbReference type="EMBL" id="MBM9506310.1"/>
    </source>
</evidence>
<reference evidence="2 3" key="1">
    <citation type="submission" date="2021-01" db="EMBL/GenBank/DDBJ databases">
        <title>Streptomyces acididurans sp. nov., isolated from a peat swamp forest soil.</title>
        <authorList>
            <person name="Chantavorakit T."/>
            <person name="Duangmal K."/>
        </authorList>
    </citation>
    <scope>NUCLEOTIDE SEQUENCE [LARGE SCALE GENOMIC DNA]</scope>
    <source>
        <strain evidence="2 3">KK5PA1</strain>
    </source>
</reference>
<comment type="caution">
    <text evidence="2">The sequence shown here is derived from an EMBL/GenBank/DDBJ whole genome shotgun (WGS) entry which is preliminary data.</text>
</comment>
<dbReference type="EMBL" id="JADKYB010000008">
    <property type="protein sequence ID" value="MBM9506310.1"/>
    <property type="molecule type" value="Genomic_DNA"/>
</dbReference>
<evidence type="ECO:0000313" key="3">
    <source>
        <dbReference type="Proteomes" id="UP000749040"/>
    </source>
</evidence>
<gene>
    <name evidence="2" type="ORF">ITX44_17480</name>
</gene>
<feature type="region of interest" description="Disordered" evidence="1">
    <location>
        <begin position="15"/>
        <end position="46"/>
    </location>
</feature>
<accession>A0ABS2TSJ6</accession>
<organism evidence="2 3">
    <name type="scientific">Actinacidiphila acididurans</name>
    <dbReference type="NCBI Taxonomy" id="2784346"/>
    <lineage>
        <taxon>Bacteria</taxon>
        <taxon>Bacillati</taxon>
        <taxon>Actinomycetota</taxon>
        <taxon>Actinomycetes</taxon>
        <taxon>Kitasatosporales</taxon>
        <taxon>Streptomycetaceae</taxon>
        <taxon>Actinacidiphila</taxon>
    </lineage>
</organism>
<sequence length="120" mass="12621">MKRVVDLECLVADPVLPQRRHRESGGPEDGEPEYLGPQKDNSDGTDVVGDVVEDQFIDEVVAVGVAHGEREAQHPVQLALHGLADAGDPRGVGVEPDQVVDQFAGIGQAAAVVLLGHGTE</sequence>
<keyword evidence="3" id="KW-1185">Reference proteome</keyword>
<dbReference type="Proteomes" id="UP000749040">
    <property type="component" value="Unassembled WGS sequence"/>
</dbReference>
<evidence type="ECO:0000256" key="1">
    <source>
        <dbReference type="SAM" id="MobiDB-lite"/>
    </source>
</evidence>
<dbReference type="RefSeq" id="WP_205358157.1">
    <property type="nucleotide sequence ID" value="NZ_JADKYB010000008.1"/>
</dbReference>